<organism evidence="1 2">
    <name type="scientific">Oryza meyeriana var. granulata</name>
    <dbReference type="NCBI Taxonomy" id="110450"/>
    <lineage>
        <taxon>Eukaryota</taxon>
        <taxon>Viridiplantae</taxon>
        <taxon>Streptophyta</taxon>
        <taxon>Embryophyta</taxon>
        <taxon>Tracheophyta</taxon>
        <taxon>Spermatophyta</taxon>
        <taxon>Magnoliopsida</taxon>
        <taxon>Liliopsida</taxon>
        <taxon>Poales</taxon>
        <taxon>Poaceae</taxon>
        <taxon>BOP clade</taxon>
        <taxon>Oryzoideae</taxon>
        <taxon>Oryzeae</taxon>
        <taxon>Oryzinae</taxon>
        <taxon>Oryza</taxon>
        <taxon>Oryza meyeriana</taxon>
    </lineage>
</organism>
<comment type="caution">
    <text evidence="1">The sequence shown here is derived from an EMBL/GenBank/DDBJ whole genome shotgun (WGS) entry which is preliminary data.</text>
</comment>
<keyword evidence="2" id="KW-1185">Reference proteome</keyword>
<protein>
    <submittedName>
        <fullName evidence="1">Uncharacterized protein</fullName>
    </submittedName>
</protein>
<dbReference type="OrthoDB" id="10251508at2759"/>
<dbReference type="Proteomes" id="UP000479710">
    <property type="component" value="Unassembled WGS sequence"/>
</dbReference>
<evidence type="ECO:0000313" key="1">
    <source>
        <dbReference type="EMBL" id="KAF0910505.1"/>
    </source>
</evidence>
<name>A0A6G1DCI0_9ORYZ</name>
<reference evidence="1 2" key="1">
    <citation type="submission" date="2019-11" db="EMBL/GenBank/DDBJ databases">
        <title>Whole genome sequence of Oryza granulata.</title>
        <authorList>
            <person name="Li W."/>
        </authorList>
    </citation>
    <scope>NUCLEOTIDE SEQUENCE [LARGE SCALE GENOMIC DNA]</scope>
    <source>
        <strain evidence="2">cv. Menghai</strain>
        <tissue evidence="1">Leaf</tissue>
    </source>
</reference>
<gene>
    <name evidence="1" type="ORF">E2562_002956</name>
</gene>
<accession>A0A6G1DCI0</accession>
<evidence type="ECO:0000313" key="2">
    <source>
        <dbReference type="Proteomes" id="UP000479710"/>
    </source>
</evidence>
<dbReference type="EMBL" id="SPHZ02000006">
    <property type="protein sequence ID" value="KAF0910505.1"/>
    <property type="molecule type" value="Genomic_DNA"/>
</dbReference>
<sequence>MVWTLLNPSGKLSSSCTHSSSSGFVGDDFSPLPVKTCRAYGLSLLSLQSHANATLVERPPAPGLGDAVKLFVMYMNRINASMDITFTKYEFYT</sequence>
<dbReference type="AlphaFoldDB" id="A0A6G1DCI0"/>
<proteinExistence type="predicted"/>